<feature type="transmembrane region" description="Helical" evidence="1">
    <location>
        <begin position="215"/>
        <end position="235"/>
    </location>
</feature>
<reference evidence="2" key="1">
    <citation type="journal article" date="2019" name="PLoS Negl. Trop. Dis.">
        <title>Revisiting the worldwide diversity of Leptospira species in the environment.</title>
        <authorList>
            <person name="Vincent A.T."/>
            <person name="Schiettekatte O."/>
            <person name="Bourhy P."/>
            <person name="Veyrier F.J."/>
            <person name="Picardeau M."/>
        </authorList>
    </citation>
    <scope>NUCLEOTIDE SEQUENCE [LARGE SCALE GENOMIC DNA]</scope>
    <source>
        <strain evidence="2">201702455</strain>
    </source>
</reference>
<evidence type="ECO:0000256" key="1">
    <source>
        <dbReference type="SAM" id="Phobius"/>
    </source>
</evidence>
<keyword evidence="1" id="KW-0812">Transmembrane</keyword>
<dbReference type="EMBL" id="RQGF01000028">
    <property type="protein sequence ID" value="TGL61052.1"/>
    <property type="molecule type" value="Genomic_DNA"/>
</dbReference>
<feature type="transmembrane region" description="Helical" evidence="1">
    <location>
        <begin position="383"/>
        <end position="405"/>
    </location>
</feature>
<sequence length="407" mass="46475">MQGLHIASGSTIEIVSILITCSFVGWITNYIAVQMIFYPKHFRGWGFLGWQGIIPRHSKKMAGLISDVMMERLIKPYDLYKKLDPKQITELIRDRIGEKSSSIVKEVFFADNPVIWSMVPQESKEILEKEIREDIPQKIEEIYASFGKNLEGILGIGNLIRESLSGENANVLSEIFKRCGGPEFRFIIRSGIYFGFLIGCIQVLFIAYLNQWWTMPLMGIFVGYITNWLAILMIFSPLQPKNFLFFKYQGLFLKRQVDVSREFASVVASKILDPESLIRVIFNGKGGDLIITELISKSKELMDEKLKKKIPYASLILGSQKLEEMKQKITESILELVPEAADKMKDYIEDRLEIEKLTFEKLSVLPAEEFEHLLHSVFKEDEATLITLGAFLGGLAGCIQAYLVFIK</sequence>
<feature type="transmembrane region" description="Helical" evidence="1">
    <location>
        <begin position="186"/>
        <end position="209"/>
    </location>
</feature>
<organism evidence="2 3">
    <name type="scientific">Leptospira sarikeiensis</name>
    <dbReference type="NCBI Taxonomy" id="2484943"/>
    <lineage>
        <taxon>Bacteria</taxon>
        <taxon>Pseudomonadati</taxon>
        <taxon>Spirochaetota</taxon>
        <taxon>Spirochaetia</taxon>
        <taxon>Leptospirales</taxon>
        <taxon>Leptospiraceae</taxon>
        <taxon>Leptospira</taxon>
    </lineage>
</organism>
<dbReference type="OrthoDB" id="9787430at2"/>
<evidence type="ECO:0000313" key="3">
    <source>
        <dbReference type="Proteomes" id="UP000297762"/>
    </source>
</evidence>
<name>A0A4V3JRP3_9LEPT</name>
<keyword evidence="1" id="KW-1133">Transmembrane helix</keyword>
<accession>A0A4V3JRP3</accession>
<protein>
    <submittedName>
        <fullName evidence="2">DUF445 domain-containing protein</fullName>
    </submittedName>
</protein>
<proteinExistence type="predicted"/>
<comment type="caution">
    <text evidence="2">The sequence shown here is derived from an EMBL/GenBank/DDBJ whole genome shotgun (WGS) entry which is preliminary data.</text>
</comment>
<dbReference type="PANTHER" id="PTHR35791">
    <property type="entry name" value="UPF0754 MEMBRANE PROTEIN YHEB"/>
    <property type="match status" value="1"/>
</dbReference>
<feature type="transmembrane region" description="Helical" evidence="1">
    <location>
        <begin position="12"/>
        <end position="33"/>
    </location>
</feature>
<dbReference type="RefSeq" id="WP_135650463.1">
    <property type="nucleotide sequence ID" value="NZ_RQGF01000028.1"/>
</dbReference>
<gene>
    <name evidence="2" type="ORF">EHQ64_14770</name>
</gene>
<keyword evidence="3" id="KW-1185">Reference proteome</keyword>
<dbReference type="Proteomes" id="UP000297762">
    <property type="component" value="Unassembled WGS sequence"/>
</dbReference>
<dbReference type="PANTHER" id="PTHR35791:SF1">
    <property type="entry name" value="UPF0754 MEMBRANE PROTEIN YHEB"/>
    <property type="match status" value="1"/>
</dbReference>
<evidence type="ECO:0000313" key="2">
    <source>
        <dbReference type="EMBL" id="TGL61052.1"/>
    </source>
</evidence>
<keyword evidence="1" id="KW-0472">Membrane</keyword>
<dbReference type="AlphaFoldDB" id="A0A4V3JRP3"/>